<accession>A0ABX1G542</accession>
<keyword evidence="2" id="KW-1185">Reference proteome</keyword>
<organism evidence="1 2">
    <name type="scientific">Paeniglutamicibacter terrestris</name>
    <dbReference type="NCBI Taxonomy" id="2723403"/>
    <lineage>
        <taxon>Bacteria</taxon>
        <taxon>Bacillati</taxon>
        <taxon>Actinomycetota</taxon>
        <taxon>Actinomycetes</taxon>
        <taxon>Micrococcales</taxon>
        <taxon>Micrococcaceae</taxon>
        <taxon>Paeniglutamicibacter</taxon>
    </lineage>
</organism>
<proteinExistence type="predicted"/>
<evidence type="ECO:0000313" key="2">
    <source>
        <dbReference type="Proteomes" id="UP000746595"/>
    </source>
</evidence>
<comment type="caution">
    <text evidence="1">The sequence shown here is derived from an EMBL/GenBank/DDBJ whole genome shotgun (WGS) entry which is preliminary data.</text>
</comment>
<reference evidence="1 2" key="1">
    <citation type="submission" date="2020-04" db="EMBL/GenBank/DDBJ databases">
        <title>Paeniglutamicibacter sp. ANT13_2, a novel actinomycete isolated from sediment in Antarctica.</title>
        <authorList>
            <person name="Sakdapetsiri C."/>
            <person name="Pinyakong O."/>
        </authorList>
    </citation>
    <scope>NUCLEOTIDE SEQUENCE [LARGE SCALE GENOMIC DNA]</scope>
    <source>
        <strain evidence="1 2">ANT13_2</strain>
    </source>
</reference>
<name>A0ABX1G542_9MICC</name>
<dbReference type="Proteomes" id="UP000746595">
    <property type="component" value="Unassembled WGS sequence"/>
</dbReference>
<evidence type="ECO:0000313" key="1">
    <source>
        <dbReference type="EMBL" id="NKG21084.1"/>
    </source>
</evidence>
<dbReference type="RefSeq" id="WP_168151909.1">
    <property type="nucleotide sequence ID" value="NZ_JAAWVT010000004.1"/>
</dbReference>
<dbReference type="EMBL" id="JAAWVT010000004">
    <property type="protein sequence ID" value="NKG21084.1"/>
    <property type="molecule type" value="Genomic_DNA"/>
</dbReference>
<sequence length="75" mass="8513">MIEITAAELSSDHLDKQASASWRGVWSVPFRLKTFESVTRTNPDGSQTLIQRTVIFANGTQITCKPHDLKLRIWL</sequence>
<protein>
    <submittedName>
        <fullName evidence="1">Uncharacterized protein</fullName>
    </submittedName>
</protein>
<gene>
    <name evidence="1" type="ORF">HED64_10250</name>
</gene>